<comment type="caution">
    <text evidence="3">The sequence shown here is derived from an EMBL/GenBank/DDBJ whole genome shotgun (WGS) entry which is preliminary data.</text>
</comment>
<evidence type="ECO:0000313" key="3">
    <source>
        <dbReference type="EMBL" id="SIS97624.1"/>
    </source>
</evidence>
<keyword evidence="4" id="KW-1185">Reference proteome</keyword>
<evidence type="ECO:0000313" key="4">
    <source>
        <dbReference type="Proteomes" id="UP000185728"/>
    </source>
</evidence>
<gene>
    <name evidence="3" type="ORF">SAMN05421766_10620</name>
</gene>
<sequence length="344" mass="39078">MKLKWMFFILFIAYTTVAVKASNLPIPVSVNESITITLFFPSEIKKVVKPASHYKFEYEPNGKIAALVARKGATSNLTVITKNGYIYSFLLQYDNEVNSFTYVLTEDQAIGKLNRSSVAEVSNTNGSLAGHDEETVERQSVAEKTVEEKTIEEEAIGQTDVDTFEEPSSNENNDTGKKIEADLRPNDLASGETPETMESSLYESDREGYYRIFCENSYLQKTKFKKISNTVNLIGLQLNNIIKDHNDLHFVLEVKNDSWSDYKVKSLRFFIKSLEGNREIQIKDLFIYNLQESIPAHSNNHLVFVCKNFVMGKGQNIYVLLEEDGGRERSVMLGLTSQQIKRGR</sequence>
<evidence type="ECO:0008006" key="5">
    <source>
        <dbReference type="Google" id="ProtNLM"/>
    </source>
</evidence>
<feature type="compositionally biased region" description="Basic and acidic residues" evidence="1">
    <location>
        <begin position="174"/>
        <end position="185"/>
    </location>
</feature>
<feature type="signal peptide" evidence="2">
    <location>
        <begin position="1"/>
        <end position="20"/>
    </location>
</feature>
<evidence type="ECO:0000256" key="1">
    <source>
        <dbReference type="SAM" id="MobiDB-lite"/>
    </source>
</evidence>
<feature type="region of interest" description="Disordered" evidence="1">
    <location>
        <begin position="123"/>
        <end position="201"/>
    </location>
</feature>
<dbReference type="EMBL" id="FTOB01000006">
    <property type="protein sequence ID" value="SIS97624.1"/>
    <property type="molecule type" value="Genomic_DNA"/>
</dbReference>
<name>A0ABY1KZG5_9FLAO</name>
<reference evidence="3 4" key="1">
    <citation type="submission" date="2017-01" db="EMBL/GenBank/DDBJ databases">
        <authorList>
            <person name="Varghese N."/>
            <person name="Submissions S."/>
        </authorList>
    </citation>
    <scope>NUCLEOTIDE SEQUENCE [LARGE SCALE GENOMIC DNA]</scope>
    <source>
        <strain evidence="3 4">DSM 2061</strain>
    </source>
</reference>
<feature type="compositionally biased region" description="Basic and acidic residues" evidence="1">
    <location>
        <begin position="130"/>
        <end position="149"/>
    </location>
</feature>
<dbReference type="RefSeq" id="WP_175609911.1">
    <property type="nucleotide sequence ID" value="NZ_FTOB01000006.1"/>
</dbReference>
<evidence type="ECO:0000256" key="2">
    <source>
        <dbReference type="SAM" id="SignalP"/>
    </source>
</evidence>
<dbReference type="Proteomes" id="UP000185728">
    <property type="component" value="Unassembled WGS sequence"/>
</dbReference>
<protein>
    <recommendedName>
        <fullName evidence="5">Bacteroides conjugative transposon TraN protein</fullName>
    </recommendedName>
</protein>
<organism evidence="3 4">
    <name type="scientific">Zobellia uliginosa</name>
    <dbReference type="NCBI Taxonomy" id="143224"/>
    <lineage>
        <taxon>Bacteria</taxon>
        <taxon>Pseudomonadati</taxon>
        <taxon>Bacteroidota</taxon>
        <taxon>Flavobacteriia</taxon>
        <taxon>Flavobacteriales</taxon>
        <taxon>Flavobacteriaceae</taxon>
        <taxon>Zobellia</taxon>
    </lineage>
</organism>
<accession>A0ABY1KZG5</accession>
<proteinExistence type="predicted"/>
<feature type="chain" id="PRO_5045384924" description="Bacteroides conjugative transposon TraN protein" evidence="2">
    <location>
        <begin position="21"/>
        <end position="344"/>
    </location>
</feature>
<keyword evidence="2" id="KW-0732">Signal</keyword>